<evidence type="ECO:0008006" key="2">
    <source>
        <dbReference type="Google" id="ProtNLM"/>
    </source>
</evidence>
<evidence type="ECO:0000313" key="1">
    <source>
        <dbReference type="EMBL" id="SVD83904.1"/>
    </source>
</evidence>
<dbReference type="EMBL" id="UINC01176671">
    <property type="protein sequence ID" value="SVD83904.1"/>
    <property type="molecule type" value="Genomic_DNA"/>
</dbReference>
<reference evidence="1" key="1">
    <citation type="submission" date="2018-05" db="EMBL/GenBank/DDBJ databases">
        <authorList>
            <person name="Lanie J.A."/>
            <person name="Ng W.-L."/>
            <person name="Kazmierczak K.M."/>
            <person name="Andrzejewski T.M."/>
            <person name="Davidsen T.M."/>
            <person name="Wayne K.J."/>
            <person name="Tettelin H."/>
            <person name="Glass J.I."/>
            <person name="Rusch D."/>
            <person name="Podicherti R."/>
            <person name="Tsui H.-C.T."/>
            <person name="Winkler M.E."/>
        </authorList>
    </citation>
    <scope>NUCLEOTIDE SEQUENCE</scope>
</reference>
<feature type="non-terminal residue" evidence="1">
    <location>
        <position position="1"/>
    </location>
</feature>
<organism evidence="1">
    <name type="scientific">marine metagenome</name>
    <dbReference type="NCBI Taxonomy" id="408172"/>
    <lineage>
        <taxon>unclassified sequences</taxon>
        <taxon>metagenomes</taxon>
        <taxon>ecological metagenomes</taxon>
    </lineage>
</organism>
<sequence length="77" mass="8165">VKPSGLNDGGYFGEAIDIEAVLADCLTAALAHGWTVNWLETENNIRLLTLHRAAASAHRKIYLSSGIHGDEPAAPLA</sequence>
<gene>
    <name evidence="1" type="ORF">METZ01_LOCUS436758</name>
</gene>
<dbReference type="AlphaFoldDB" id="A0A382YL11"/>
<name>A0A382YL11_9ZZZZ</name>
<protein>
    <recommendedName>
        <fullName evidence="2">Peptidase M14 carboxypeptidase A domain-containing protein</fullName>
    </recommendedName>
</protein>
<feature type="non-terminal residue" evidence="1">
    <location>
        <position position="77"/>
    </location>
</feature>
<accession>A0A382YL11</accession>
<proteinExistence type="predicted"/>